<evidence type="ECO:0000256" key="1">
    <source>
        <dbReference type="SAM" id="MobiDB-lite"/>
    </source>
</evidence>
<organism evidence="2 3">
    <name type="scientific">Nocardioides soli</name>
    <dbReference type="NCBI Taxonomy" id="1036020"/>
    <lineage>
        <taxon>Bacteria</taxon>
        <taxon>Bacillati</taxon>
        <taxon>Actinomycetota</taxon>
        <taxon>Actinomycetes</taxon>
        <taxon>Propionibacteriales</taxon>
        <taxon>Nocardioidaceae</taxon>
        <taxon>Nocardioides</taxon>
    </lineage>
</organism>
<sequence length="80" mass="7855">MTWRGVFTGILALVALQALVGRRDSAERVGEGFEWLSTLASAALDPSKPAIPDLAGVGPALNDGDSGGDSGGGGGGGGSW</sequence>
<protein>
    <submittedName>
        <fullName evidence="2">Uncharacterized protein</fullName>
    </submittedName>
</protein>
<comment type="caution">
    <text evidence="2">The sequence shown here is derived from an EMBL/GenBank/DDBJ whole genome shotgun (WGS) entry which is preliminary data.</text>
</comment>
<name>A0A7W4Z2E5_9ACTN</name>
<feature type="region of interest" description="Disordered" evidence="1">
    <location>
        <begin position="50"/>
        <end position="80"/>
    </location>
</feature>
<keyword evidence="3" id="KW-1185">Reference proteome</keyword>
<dbReference type="AlphaFoldDB" id="A0A7W4Z2E5"/>
<feature type="compositionally biased region" description="Gly residues" evidence="1">
    <location>
        <begin position="65"/>
        <end position="80"/>
    </location>
</feature>
<evidence type="ECO:0000313" key="2">
    <source>
        <dbReference type="EMBL" id="MBB3043923.1"/>
    </source>
</evidence>
<evidence type="ECO:0000313" key="3">
    <source>
        <dbReference type="Proteomes" id="UP000589626"/>
    </source>
</evidence>
<proteinExistence type="predicted"/>
<dbReference type="Proteomes" id="UP000589626">
    <property type="component" value="Unassembled WGS sequence"/>
</dbReference>
<accession>A0A7W4Z2E5</accession>
<dbReference type="EMBL" id="JACHWR010000002">
    <property type="protein sequence ID" value="MBB3043923.1"/>
    <property type="molecule type" value="Genomic_DNA"/>
</dbReference>
<gene>
    <name evidence="2" type="ORF">FHU40_003741</name>
</gene>
<dbReference type="RefSeq" id="WP_183593677.1">
    <property type="nucleotide sequence ID" value="NZ_JACHWR010000002.1"/>
</dbReference>
<reference evidence="2 3" key="1">
    <citation type="submission" date="2020-08" db="EMBL/GenBank/DDBJ databases">
        <title>Sequencing the genomes of 1000 actinobacteria strains.</title>
        <authorList>
            <person name="Klenk H.-P."/>
        </authorList>
    </citation>
    <scope>NUCLEOTIDE SEQUENCE [LARGE SCALE GENOMIC DNA]</scope>
    <source>
        <strain evidence="2 3">DSM 105498</strain>
    </source>
</reference>